<dbReference type="InterPro" id="IPR012292">
    <property type="entry name" value="Globin/Proto"/>
</dbReference>
<evidence type="ECO:0000313" key="2">
    <source>
        <dbReference type="Proteomes" id="UP000595894"/>
    </source>
</evidence>
<dbReference type="Proteomes" id="UP000595894">
    <property type="component" value="Chromosome"/>
</dbReference>
<gene>
    <name evidence="1" type="ORF">H5J25_04310</name>
</gene>
<sequence>MHLKYMIGAWLVDELAQIDEQGLRRLVALFYARVRADADLGPIFNDAVGDWSEHLEKLTAFWSSVMLTSGRYKGNPVAAHIKHRERIDPAFFERWLALWACTTAEVMPPETATALQAKAARIAESLQLAMFFKLPPSGRKAA</sequence>
<name>A0A974NW14_9SPHN</name>
<reference evidence="2" key="1">
    <citation type="submission" date="2020-09" db="EMBL/GenBank/DDBJ databases">
        <title>Sphingomonas sp., a new species isolated from pork steak.</title>
        <authorList>
            <person name="Heidler von Heilborn D."/>
        </authorList>
    </citation>
    <scope>NUCLEOTIDE SEQUENCE [LARGE SCALE GENOMIC DNA]</scope>
</reference>
<dbReference type="EMBL" id="CP061035">
    <property type="protein sequence ID" value="QQV77976.1"/>
    <property type="molecule type" value="Genomic_DNA"/>
</dbReference>
<protein>
    <submittedName>
        <fullName evidence="1">Group III truncated hemoglobin</fullName>
    </submittedName>
</protein>
<dbReference type="Gene3D" id="1.10.490.10">
    <property type="entry name" value="Globins"/>
    <property type="match status" value="1"/>
</dbReference>
<dbReference type="CDD" id="cd08916">
    <property type="entry name" value="TrHb3_P"/>
    <property type="match status" value="1"/>
</dbReference>
<dbReference type="GO" id="GO:0020037">
    <property type="term" value="F:heme binding"/>
    <property type="evidence" value="ECO:0007669"/>
    <property type="project" value="InterPro"/>
</dbReference>
<dbReference type="InterPro" id="IPR009050">
    <property type="entry name" value="Globin-like_sf"/>
</dbReference>
<accession>A0A974NW14</accession>
<proteinExistence type="predicted"/>
<organism evidence="1 2">
    <name type="scientific">Sphingomonas aliaeris</name>
    <dbReference type="NCBI Taxonomy" id="2759526"/>
    <lineage>
        <taxon>Bacteria</taxon>
        <taxon>Pseudomonadati</taxon>
        <taxon>Pseudomonadota</taxon>
        <taxon>Alphaproteobacteria</taxon>
        <taxon>Sphingomonadales</taxon>
        <taxon>Sphingomonadaceae</taxon>
        <taxon>Sphingomonas</taxon>
    </lineage>
</organism>
<dbReference type="SUPFAM" id="SSF46458">
    <property type="entry name" value="Globin-like"/>
    <property type="match status" value="1"/>
</dbReference>
<dbReference type="GO" id="GO:0019825">
    <property type="term" value="F:oxygen binding"/>
    <property type="evidence" value="ECO:0007669"/>
    <property type="project" value="InterPro"/>
</dbReference>
<dbReference type="AlphaFoldDB" id="A0A974NW14"/>
<dbReference type="KEGG" id="sari:H5J25_04310"/>
<evidence type="ECO:0000313" key="1">
    <source>
        <dbReference type="EMBL" id="QQV77976.1"/>
    </source>
</evidence>
<keyword evidence="2" id="KW-1185">Reference proteome</keyword>